<dbReference type="Proteomes" id="UP001628281">
    <property type="component" value="Unassembled WGS sequence"/>
</dbReference>
<sequence length="197" mass="20488">MLFDRVEQTTTTTGTGTLSLIAPSDASRRSFVQGAGSGNQAFYCIETTDGLSYEYGYGTVTAGTPDTLTRNVLVSSNSNSLVNFPSGTKRVFCCLPASSSGFGTTRLTSTWGGSIGASGWKRDPNGLIMQWATILTGTGGNANWTYPIAFPNRIFIAIGFTVSGAATTSGGSTATLTYAPMISGSSNQYMNCLALGD</sequence>
<keyword evidence="3" id="KW-1185">Reference proteome</keyword>
<dbReference type="EMBL" id="JBJLSN010000011">
    <property type="protein sequence ID" value="MFL7901583.1"/>
    <property type="molecule type" value="Genomic_DNA"/>
</dbReference>
<evidence type="ECO:0000259" key="1">
    <source>
        <dbReference type="Pfam" id="PF21882"/>
    </source>
</evidence>
<accession>A0ABW8V8N7</accession>
<comment type="caution">
    <text evidence="2">The sequence shown here is derived from an EMBL/GenBank/DDBJ whole genome shotgun (WGS) entry which is preliminary data.</text>
</comment>
<protein>
    <recommendedName>
        <fullName evidence="1">Putative tail fiber protein gp53-like C-terminal domain-containing protein</fullName>
    </recommendedName>
</protein>
<dbReference type="InterPro" id="IPR054075">
    <property type="entry name" value="Gp53-like_C"/>
</dbReference>
<dbReference type="Pfam" id="PF21882">
    <property type="entry name" value="Gp53-like_C"/>
    <property type="match status" value="1"/>
</dbReference>
<dbReference type="Gene3D" id="2.60.40.3940">
    <property type="match status" value="1"/>
</dbReference>
<feature type="domain" description="Putative tail fiber protein gp53-like C-terminal" evidence="1">
    <location>
        <begin position="123"/>
        <end position="177"/>
    </location>
</feature>
<reference evidence="2 3" key="1">
    <citation type="submission" date="2024-11" db="EMBL/GenBank/DDBJ databases">
        <title>Draft genome sequences of two bacteria associated to sugarcane roots in Colombia.</title>
        <authorList>
            <person name="Pardo-Diaz S."/>
            <person name="Masmela-Mendoza J."/>
            <person name="Delgadillo-Duran P."/>
            <person name="Bautista E.J."/>
            <person name="Rojas-Tapias D.F."/>
        </authorList>
    </citation>
    <scope>NUCLEOTIDE SEQUENCE [LARGE SCALE GENOMIC DNA]</scope>
    <source>
        <strain evidence="2 3">Ap18</strain>
    </source>
</reference>
<evidence type="ECO:0000313" key="3">
    <source>
        <dbReference type="Proteomes" id="UP001628281"/>
    </source>
</evidence>
<name>A0ABW8V8N7_9PROT</name>
<organism evidence="2 3">
    <name type="scientific">Azospirillum argentinense</name>
    <dbReference type="NCBI Taxonomy" id="2970906"/>
    <lineage>
        <taxon>Bacteria</taxon>
        <taxon>Pseudomonadati</taxon>
        <taxon>Pseudomonadota</taxon>
        <taxon>Alphaproteobacteria</taxon>
        <taxon>Rhodospirillales</taxon>
        <taxon>Azospirillaceae</taxon>
        <taxon>Azospirillum</taxon>
    </lineage>
</organism>
<proteinExistence type="predicted"/>
<gene>
    <name evidence="2" type="ORF">ACJ41P_10650</name>
</gene>
<dbReference type="RefSeq" id="WP_407824046.1">
    <property type="nucleotide sequence ID" value="NZ_JBJLSN010000011.1"/>
</dbReference>
<evidence type="ECO:0000313" key="2">
    <source>
        <dbReference type="EMBL" id="MFL7901583.1"/>
    </source>
</evidence>